<dbReference type="AlphaFoldDB" id="A0A8B8AKH7"/>
<dbReference type="KEGG" id="cvn:111102179"/>
<feature type="coiled-coil region" evidence="1">
    <location>
        <begin position="334"/>
        <end position="403"/>
    </location>
</feature>
<evidence type="ECO:0000313" key="4">
    <source>
        <dbReference type="RefSeq" id="XP_022290539.1"/>
    </source>
</evidence>
<organism evidence="3 4">
    <name type="scientific">Crassostrea virginica</name>
    <name type="common">Eastern oyster</name>
    <dbReference type="NCBI Taxonomy" id="6565"/>
    <lineage>
        <taxon>Eukaryota</taxon>
        <taxon>Metazoa</taxon>
        <taxon>Spiralia</taxon>
        <taxon>Lophotrochozoa</taxon>
        <taxon>Mollusca</taxon>
        <taxon>Bivalvia</taxon>
        <taxon>Autobranchia</taxon>
        <taxon>Pteriomorphia</taxon>
        <taxon>Ostreida</taxon>
        <taxon>Ostreoidea</taxon>
        <taxon>Ostreidae</taxon>
        <taxon>Crassostrea</taxon>
    </lineage>
</organism>
<evidence type="ECO:0000256" key="2">
    <source>
        <dbReference type="SAM" id="MobiDB-lite"/>
    </source>
</evidence>
<dbReference type="OrthoDB" id="6159341at2759"/>
<feature type="region of interest" description="Disordered" evidence="2">
    <location>
        <begin position="571"/>
        <end position="646"/>
    </location>
</feature>
<dbReference type="GeneID" id="111102179"/>
<feature type="coiled-coil region" evidence="1">
    <location>
        <begin position="210"/>
        <end position="258"/>
    </location>
</feature>
<keyword evidence="1" id="KW-0175">Coiled coil</keyword>
<proteinExistence type="predicted"/>
<dbReference type="RefSeq" id="XP_022290539.1">
    <property type="nucleotide sequence ID" value="XM_022434831.1"/>
</dbReference>
<protein>
    <submittedName>
        <fullName evidence="4">Uncharacterized protein LOC111102179</fullName>
    </submittedName>
</protein>
<feature type="compositionally biased region" description="Acidic residues" evidence="2">
    <location>
        <begin position="288"/>
        <end position="299"/>
    </location>
</feature>
<name>A0A8B8AKH7_CRAVI</name>
<accession>A0A8B8AKH7</accession>
<gene>
    <name evidence="4" type="primary">LOC111102179</name>
</gene>
<reference evidence="4" key="1">
    <citation type="submission" date="2025-08" db="UniProtKB">
        <authorList>
            <consortium name="RefSeq"/>
        </authorList>
    </citation>
    <scope>IDENTIFICATION</scope>
    <source>
        <tissue evidence="4">Whole sample</tissue>
    </source>
</reference>
<evidence type="ECO:0000256" key="1">
    <source>
        <dbReference type="SAM" id="Coils"/>
    </source>
</evidence>
<keyword evidence="3" id="KW-1185">Reference proteome</keyword>
<feature type="region of interest" description="Disordered" evidence="2">
    <location>
        <begin position="982"/>
        <end position="1005"/>
    </location>
</feature>
<feature type="compositionally biased region" description="Polar residues" evidence="2">
    <location>
        <begin position="992"/>
        <end position="1002"/>
    </location>
</feature>
<evidence type="ECO:0000313" key="3">
    <source>
        <dbReference type="Proteomes" id="UP000694844"/>
    </source>
</evidence>
<feature type="region of interest" description="Disordered" evidence="2">
    <location>
        <begin position="280"/>
        <end position="305"/>
    </location>
</feature>
<dbReference type="Proteomes" id="UP000694844">
    <property type="component" value="Chromosome 6"/>
</dbReference>
<sequence length="1018" mass="115740">MSKKPGTNGKNASDKIGVRSRRLSSLCGADPALQRKFDTSLLVGPVYEDNTERKKKAIKQELSDITKRLHQRETYVAKVREKINNIESKDLLLQLADGAGSSITEKEEEELTKSYAETVATFEKLKRIQHQLKANPGKKSLILAQEKKCVGKKVLDNIQLMKTISIQTMKIPTGSTEFVPWKDAATEIVGMMKKVCQESSEEVTALTTKIYQLLDELEKQQLLVRRLNKDLKREKIVKDQLADDCMDLKVQLVQAKETIKRYGTDLESCKKMIEKQLKEMDRRKSIGMDDEEEEDEAEEESRKKLSSIMAQLTGREENALQKMPSDPHILRTQIRQQEGTIAALTQELKETDLKLREFEPRLAAKDVALTELGDEINTMTKQVEDLTSALDVKEKENKKLAAAAKHTASRSVPSCMKCSRVKPAETPSPHVEKKTLVDDSHLLEGLKAKDAELERLAEVIQHFKKLLAETEKKLSEAYGEISALRMLQSEHVIQGKKSSRIETETSSQHASVKIEPIEIQKEDVPMTVETPMDALEFEPVELMEDLPSEDIPLEMEDDGGYVEELDISDKEELDVEMKEEEVVSTAKPVKPRTAVLSVEKEKSQPKRSSRKERTKLPPVIRQQARSSRREPVNVEPSPDPAAKHRRDQVLFQVGDLQSRMNVMLNMVTNFVSTVSRMIYKDPQETKVNGVRAFDFGGHTNASKKKEVDPREVEARQKRAQVLFCGQNISSLLKEVYDLLSTTLNLQHSEFESIYRSFKKHQKRRAIEQAIMTGGLQKYYESGGRNTSYDDHRLRKVGSSLSADDLGQQNVLLYGFHRSKSDLDVHSNISSESFTTQFLRERSQVFLTNTPAETPQGRKTALGHYPASREEVSIAKTTVPKKGLIKLTALDNELKNPLLFEKKEKEVLPMEAVREQQRKQQKYERQRKMLIRRKDIMNQVNIGSLHLAEEKEKHDLEMQIENYTLGDLHRNINELTNTIKNPSLENVRKGGNRMSSSTKSLTPQPRGLALPAINTINLF</sequence>